<evidence type="ECO:0000256" key="2">
    <source>
        <dbReference type="ARBA" id="ARBA00022448"/>
    </source>
</evidence>
<name>A0A6N6RK66_9FLAO</name>
<dbReference type="InterPro" id="IPR027417">
    <property type="entry name" value="P-loop_NTPase"/>
</dbReference>
<dbReference type="GO" id="GO:0016887">
    <property type="term" value="F:ATP hydrolysis activity"/>
    <property type="evidence" value="ECO:0007669"/>
    <property type="project" value="InterPro"/>
</dbReference>
<dbReference type="Pfam" id="PF00005">
    <property type="entry name" value="ABC_tran"/>
    <property type="match status" value="2"/>
</dbReference>
<evidence type="ECO:0000313" key="6">
    <source>
        <dbReference type="EMBL" id="KAB2808731.1"/>
    </source>
</evidence>
<protein>
    <submittedName>
        <fullName evidence="6">ABC transporter ATP-binding protein</fullName>
    </submittedName>
</protein>
<dbReference type="GO" id="GO:0015833">
    <property type="term" value="P:peptide transport"/>
    <property type="evidence" value="ECO:0007669"/>
    <property type="project" value="InterPro"/>
</dbReference>
<sequence length="550" mass="61346">MGKVLDIQSLNISFGETKVVKDLSFSLESGRTLAIVGESGSGKSVTSLAIMGLLKANLEAEVFEFDGTSLVNLNEDEHRSLRGNQMAMIFQEPMTALNPSMRCGQQVAEMILRHTDSDKSEAEKQTLQLFEEVQIPNPKDKMMAWPHELSGGQRQRVMIAMALACSPKLLIADEPTTALDVTVQKEILRLIRRIQQDRGMAVLFITHDLGVVAEVADDVLVLFRGELQEFGPAQQVLFQPKSKYTEGLLACRPPVDTKPEKLTTVEDILEGRKVDTREKPDKANDFASKPPILEIRNLEKWFSLKSVKLFGDREVFKAVNDVSVALYPGETLGLVGESGCGKSTLSRCLVHLHEADKGSIFWKGRDITHLKGGNLRALRKEIQMIFQDPFASLNPRQKVVDILTEPMTVHKLYRGQKVERARFLLERVGLGEAALNKYPHEFSGGQRQRIGIARALAVEPELLICDESVSALDVSVQSQVLNLLNELKEEFGFSYLFISHDLSVVKYMSDHLMVMKSGKIEEYGVASEVYSNPQSTYTKQLIDSIPTVSQ</sequence>
<organism evidence="6 7">
    <name type="scientific">Phaeocystidibacter luteus</name>
    <dbReference type="NCBI Taxonomy" id="911197"/>
    <lineage>
        <taxon>Bacteria</taxon>
        <taxon>Pseudomonadati</taxon>
        <taxon>Bacteroidota</taxon>
        <taxon>Flavobacteriia</taxon>
        <taxon>Flavobacteriales</taxon>
        <taxon>Phaeocystidibacteraceae</taxon>
        <taxon>Phaeocystidibacter</taxon>
    </lineage>
</organism>
<dbReference type="OrthoDB" id="1115710at2"/>
<dbReference type="EMBL" id="WBVO01000008">
    <property type="protein sequence ID" value="KAB2808731.1"/>
    <property type="molecule type" value="Genomic_DNA"/>
</dbReference>
<evidence type="ECO:0000259" key="5">
    <source>
        <dbReference type="PROSITE" id="PS50893"/>
    </source>
</evidence>
<gene>
    <name evidence="6" type="ORF">F8C67_10615</name>
</gene>
<dbReference type="GO" id="GO:0005524">
    <property type="term" value="F:ATP binding"/>
    <property type="evidence" value="ECO:0007669"/>
    <property type="project" value="UniProtKB-KW"/>
</dbReference>
<dbReference type="PANTHER" id="PTHR43776:SF7">
    <property type="entry name" value="D,D-DIPEPTIDE TRANSPORT ATP-BINDING PROTEIN DDPF-RELATED"/>
    <property type="match status" value="1"/>
</dbReference>
<dbReference type="NCBIfam" id="NF007739">
    <property type="entry name" value="PRK10419.1"/>
    <property type="match status" value="2"/>
</dbReference>
<dbReference type="GO" id="GO:0055085">
    <property type="term" value="P:transmembrane transport"/>
    <property type="evidence" value="ECO:0007669"/>
    <property type="project" value="UniProtKB-ARBA"/>
</dbReference>
<evidence type="ECO:0000313" key="7">
    <source>
        <dbReference type="Proteomes" id="UP000468650"/>
    </source>
</evidence>
<dbReference type="InterPro" id="IPR017871">
    <property type="entry name" value="ABC_transporter-like_CS"/>
</dbReference>
<dbReference type="AlphaFoldDB" id="A0A6N6RK66"/>
<dbReference type="PROSITE" id="PS50893">
    <property type="entry name" value="ABC_TRANSPORTER_2"/>
    <property type="match status" value="2"/>
</dbReference>
<keyword evidence="4 6" id="KW-0067">ATP-binding</keyword>
<keyword evidence="3" id="KW-0547">Nucleotide-binding</keyword>
<dbReference type="InterPro" id="IPR003593">
    <property type="entry name" value="AAA+_ATPase"/>
</dbReference>
<reference evidence="6 7" key="1">
    <citation type="submission" date="2019-09" db="EMBL/GenBank/DDBJ databases">
        <title>Genomes of family Cryomorphaceae.</title>
        <authorList>
            <person name="Bowman J.P."/>
        </authorList>
    </citation>
    <scope>NUCLEOTIDE SEQUENCE [LARGE SCALE GENOMIC DNA]</scope>
    <source>
        <strain evidence="6 7">LMG 25704</strain>
    </source>
</reference>
<dbReference type="NCBIfam" id="NF008453">
    <property type="entry name" value="PRK11308.1"/>
    <property type="match status" value="2"/>
</dbReference>
<dbReference type="InterPro" id="IPR050319">
    <property type="entry name" value="ABC_transp_ATP-bind"/>
</dbReference>
<dbReference type="PROSITE" id="PS00211">
    <property type="entry name" value="ABC_TRANSPORTER_1"/>
    <property type="match status" value="2"/>
</dbReference>
<proteinExistence type="inferred from homology"/>
<dbReference type="FunFam" id="3.40.50.300:FF:000016">
    <property type="entry name" value="Oligopeptide ABC transporter ATP-binding component"/>
    <property type="match status" value="2"/>
</dbReference>
<dbReference type="CDD" id="cd03257">
    <property type="entry name" value="ABC_NikE_OppD_transporters"/>
    <property type="match status" value="2"/>
</dbReference>
<comment type="caution">
    <text evidence="6">The sequence shown here is derived from an EMBL/GenBank/DDBJ whole genome shotgun (WGS) entry which is preliminary data.</text>
</comment>
<dbReference type="RefSeq" id="WP_151667826.1">
    <property type="nucleotide sequence ID" value="NZ_WBVO01000008.1"/>
</dbReference>
<keyword evidence="2" id="KW-0813">Transport</keyword>
<feature type="domain" description="ABC transporter" evidence="5">
    <location>
        <begin position="304"/>
        <end position="542"/>
    </location>
</feature>
<dbReference type="PANTHER" id="PTHR43776">
    <property type="entry name" value="TRANSPORT ATP-BINDING PROTEIN"/>
    <property type="match status" value="1"/>
</dbReference>
<keyword evidence="7" id="KW-1185">Reference proteome</keyword>
<dbReference type="Pfam" id="PF08352">
    <property type="entry name" value="oligo_HPY"/>
    <property type="match status" value="2"/>
</dbReference>
<evidence type="ECO:0000256" key="1">
    <source>
        <dbReference type="ARBA" id="ARBA00005417"/>
    </source>
</evidence>
<accession>A0A6N6RK66</accession>
<evidence type="ECO:0000256" key="4">
    <source>
        <dbReference type="ARBA" id="ARBA00022840"/>
    </source>
</evidence>
<dbReference type="Gene3D" id="3.40.50.300">
    <property type="entry name" value="P-loop containing nucleotide triphosphate hydrolases"/>
    <property type="match status" value="2"/>
</dbReference>
<dbReference type="SMART" id="SM00382">
    <property type="entry name" value="AAA"/>
    <property type="match status" value="2"/>
</dbReference>
<comment type="similarity">
    <text evidence="1">Belongs to the ABC transporter superfamily.</text>
</comment>
<dbReference type="Proteomes" id="UP000468650">
    <property type="component" value="Unassembled WGS sequence"/>
</dbReference>
<dbReference type="InterPro" id="IPR003439">
    <property type="entry name" value="ABC_transporter-like_ATP-bd"/>
</dbReference>
<feature type="domain" description="ABC transporter" evidence="5">
    <location>
        <begin position="5"/>
        <end position="249"/>
    </location>
</feature>
<evidence type="ECO:0000256" key="3">
    <source>
        <dbReference type="ARBA" id="ARBA00022741"/>
    </source>
</evidence>
<dbReference type="SUPFAM" id="SSF52540">
    <property type="entry name" value="P-loop containing nucleoside triphosphate hydrolases"/>
    <property type="match status" value="2"/>
</dbReference>
<dbReference type="InterPro" id="IPR013563">
    <property type="entry name" value="Oligopep_ABC_C"/>
</dbReference>